<reference evidence="3 4" key="1">
    <citation type="submission" date="2018-01" db="EMBL/GenBank/DDBJ databases">
        <title>Genome Sequencing and Assembly of Anaerobacter polyendosporus strain CT4.</title>
        <authorList>
            <person name="Tachaapaikoon C."/>
            <person name="Sutheeworapong S."/>
            <person name="Jenjaroenpun P."/>
            <person name="Wongsurawat T."/>
            <person name="Nookeaw I."/>
            <person name="Cheawchanlertfa P."/>
            <person name="Kosugi A."/>
            <person name="Cheevadhanarak S."/>
            <person name="Ratanakhanokchai K."/>
        </authorList>
    </citation>
    <scope>NUCLEOTIDE SEQUENCE [LARGE SCALE GENOMIC DNA]</scope>
    <source>
        <strain evidence="3 4">CT4</strain>
    </source>
</reference>
<dbReference type="AlphaFoldDB" id="A0A410DPE7"/>
<keyword evidence="4" id="KW-1185">Reference proteome</keyword>
<feature type="region of interest" description="Disordered" evidence="1">
    <location>
        <begin position="43"/>
        <end position="132"/>
    </location>
</feature>
<evidence type="ECO:0000256" key="2">
    <source>
        <dbReference type="SAM" id="Phobius"/>
    </source>
</evidence>
<feature type="transmembrane region" description="Helical" evidence="2">
    <location>
        <begin position="9"/>
        <end position="27"/>
    </location>
</feature>
<dbReference type="RefSeq" id="WP_128211470.1">
    <property type="nucleotide sequence ID" value="NZ_CP025746.1"/>
</dbReference>
<proteinExistence type="predicted"/>
<feature type="compositionally biased region" description="Low complexity" evidence="1">
    <location>
        <begin position="48"/>
        <end position="70"/>
    </location>
</feature>
<keyword evidence="2" id="KW-1133">Transmembrane helix</keyword>
<sequence length="310" mass="34279">MFKNKKKISIYISVISIIAIALIVTTIKNNIASNEKVATKIDKKRTEQTQAQPQEQQPQQVAQATPQPQQNKEEDTPKVNVIEDNRVGGEGNQQTIKTNNGSAPQQQSQSQQSKPTPQPQAQQEQKPTQQGIQTQYGDHTYGVRNQDEYNKVMNKVRVAASTVGSQQIDEDYMAYLNGDRAENYPEDSDKYRALKGAERSIGYMNLKCGKDATIKWMKVQMAANKLARSANAKNPYDGSPSSAYDVLYNGLVDCDANSQVKSAVYDASGFETSVRYANGHAWEVVKVGNIWWDNEGVPSGLNGNALSNPN</sequence>
<evidence type="ECO:0000256" key="1">
    <source>
        <dbReference type="SAM" id="MobiDB-lite"/>
    </source>
</evidence>
<feature type="compositionally biased region" description="Polar residues" evidence="1">
    <location>
        <begin position="92"/>
        <end position="101"/>
    </location>
</feature>
<keyword evidence="2" id="KW-0472">Membrane</keyword>
<dbReference type="KEGG" id="cmah:C1I91_04355"/>
<name>A0A410DPE7_9CLOT</name>
<keyword evidence="2" id="KW-0812">Transmembrane</keyword>
<dbReference type="EMBL" id="CP025746">
    <property type="protein sequence ID" value="QAA30959.1"/>
    <property type="molecule type" value="Genomic_DNA"/>
</dbReference>
<evidence type="ECO:0000313" key="4">
    <source>
        <dbReference type="Proteomes" id="UP000286268"/>
    </source>
</evidence>
<feature type="compositionally biased region" description="Low complexity" evidence="1">
    <location>
        <begin position="102"/>
        <end position="130"/>
    </location>
</feature>
<evidence type="ECO:0000313" key="3">
    <source>
        <dbReference type="EMBL" id="QAA30959.1"/>
    </source>
</evidence>
<gene>
    <name evidence="3" type="ORF">C1I91_04355</name>
</gene>
<accession>A0A410DPE7</accession>
<organism evidence="3 4">
    <name type="scientific">Clostridium manihotivorum</name>
    <dbReference type="NCBI Taxonomy" id="2320868"/>
    <lineage>
        <taxon>Bacteria</taxon>
        <taxon>Bacillati</taxon>
        <taxon>Bacillota</taxon>
        <taxon>Clostridia</taxon>
        <taxon>Eubacteriales</taxon>
        <taxon>Clostridiaceae</taxon>
        <taxon>Clostridium</taxon>
    </lineage>
</organism>
<dbReference type="OrthoDB" id="1954422at2"/>
<feature type="compositionally biased region" description="Basic and acidic residues" evidence="1">
    <location>
        <begin position="71"/>
        <end position="87"/>
    </location>
</feature>
<protein>
    <submittedName>
        <fullName evidence="3">Uncharacterized protein</fullName>
    </submittedName>
</protein>
<dbReference type="Proteomes" id="UP000286268">
    <property type="component" value="Chromosome"/>
</dbReference>